<sequence>MGFNPQTETPSSPSHLYSQELQLKLYQAFIFSIPILFSIILFLLFYLFYLKKRVTSITSGNSANHPQQNSDRRAAVISSLADGLDLEEICKEKLPVILYDENSKSRETLSPVLISTTNASAAATFPQEPIPSAENDQPLNQSPGTRMVYAEQPQQLAEVVLRVEVCASEGSSSRNNCPDESVVVISIQS</sequence>
<protein>
    <submittedName>
        <fullName evidence="2">OLC1v1028949C1</fullName>
    </submittedName>
</protein>
<keyword evidence="1" id="KW-1133">Transmembrane helix</keyword>
<evidence type="ECO:0000256" key="1">
    <source>
        <dbReference type="SAM" id="Phobius"/>
    </source>
</evidence>
<evidence type="ECO:0000313" key="3">
    <source>
        <dbReference type="Proteomes" id="UP001161247"/>
    </source>
</evidence>
<keyword evidence="1" id="KW-0472">Membrane</keyword>
<dbReference type="AlphaFoldDB" id="A0AAV1CFR9"/>
<reference evidence="2" key="1">
    <citation type="submission" date="2023-03" db="EMBL/GenBank/DDBJ databases">
        <authorList>
            <person name="Julca I."/>
        </authorList>
    </citation>
    <scope>NUCLEOTIDE SEQUENCE</scope>
</reference>
<keyword evidence="3" id="KW-1185">Reference proteome</keyword>
<proteinExistence type="predicted"/>
<name>A0AAV1CFR9_OLDCO</name>
<gene>
    <name evidence="2" type="ORF">OLC1_LOCUS4852</name>
</gene>
<accession>A0AAV1CFR9</accession>
<keyword evidence="1" id="KW-0812">Transmembrane</keyword>
<dbReference type="EMBL" id="OX459119">
    <property type="protein sequence ID" value="CAI9093447.1"/>
    <property type="molecule type" value="Genomic_DNA"/>
</dbReference>
<organism evidence="2 3">
    <name type="scientific">Oldenlandia corymbosa var. corymbosa</name>
    <dbReference type="NCBI Taxonomy" id="529605"/>
    <lineage>
        <taxon>Eukaryota</taxon>
        <taxon>Viridiplantae</taxon>
        <taxon>Streptophyta</taxon>
        <taxon>Embryophyta</taxon>
        <taxon>Tracheophyta</taxon>
        <taxon>Spermatophyta</taxon>
        <taxon>Magnoliopsida</taxon>
        <taxon>eudicotyledons</taxon>
        <taxon>Gunneridae</taxon>
        <taxon>Pentapetalae</taxon>
        <taxon>asterids</taxon>
        <taxon>lamiids</taxon>
        <taxon>Gentianales</taxon>
        <taxon>Rubiaceae</taxon>
        <taxon>Rubioideae</taxon>
        <taxon>Spermacoceae</taxon>
        <taxon>Hedyotis-Oldenlandia complex</taxon>
        <taxon>Oldenlandia</taxon>
    </lineage>
</organism>
<feature type="transmembrane region" description="Helical" evidence="1">
    <location>
        <begin position="25"/>
        <end position="49"/>
    </location>
</feature>
<evidence type="ECO:0000313" key="2">
    <source>
        <dbReference type="EMBL" id="CAI9093447.1"/>
    </source>
</evidence>
<dbReference type="Proteomes" id="UP001161247">
    <property type="component" value="Chromosome 2"/>
</dbReference>